<dbReference type="Gene3D" id="3.40.50.360">
    <property type="match status" value="1"/>
</dbReference>
<dbReference type="STRING" id="319970.RV00_GL000818"/>
<name>A0A1L8SQI0_9ENTE</name>
<protein>
    <recommendedName>
        <fullName evidence="3">Flavodoxin-like fold domain-containing protein</fullName>
    </recommendedName>
</protein>
<dbReference type="PANTHER" id="PTHR10204">
    <property type="entry name" value="NAD P H OXIDOREDUCTASE-RELATED"/>
    <property type="match status" value="1"/>
</dbReference>
<dbReference type="EMBL" id="JXKM01000014">
    <property type="protein sequence ID" value="OJG34286.1"/>
    <property type="molecule type" value="Genomic_DNA"/>
</dbReference>
<evidence type="ECO:0000259" key="3">
    <source>
        <dbReference type="Pfam" id="PF02525"/>
    </source>
</evidence>
<comment type="similarity">
    <text evidence="1">Belongs to the NAD(P)H dehydrogenase (quinone) family.</text>
</comment>
<dbReference type="Proteomes" id="UP000183700">
    <property type="component" value="Unassembled WGS sequence"/>
</dbReference>
<gene>
    <name evidence="4" type="ORF">RV00_GL000818</name>
</gene>
<dbReference type="InterPro" id="IPR029039">
    <property type="entry name" value="Flavoprotein-like_sf"/>
</dbReference>
<accession>A0A1L8SQI0</accession>
<dbReference type="SUPFAM" id="SSF52218">
    <property type="entry name" value="Flavoproteins"/>
    <property type="match status" value="1"/>
</dbReference>
<feature type="domain" description="Flavodoxin-like fold" evidence="3">
    <location>
        <begin position="13"/>
        <end position="194"/>
    </location>
</feature>
<reference evidence="4 5" key="1">
    <citation type="submission" date="2014-12" db="EMBL/GenBank/DDBJ databases">
        <title>Draft genome sequences of 29 type strains of Enterococci.</title>
        <authorList>
            <person name="Zhong Z."/>
            <person name="Sun Z."/>
            <person name="Liu W."/>
            <person name="Zhang W."/>
            <person name="Zhang H."/>
        </authorList>
    </citation>
    <scope>NUCLEOTIDE SEQUENCE [LARGE SCALE GENOMIC DNA]</scope>
    <source>
        <strain evidence="4 5">DSM 22802</strain>
    </source>
</reference>
<keyword evidence="2" id="KW-0560">Oxidoreductase</keyword>
<sequence>MLFLKKGLKEKNMTTTLIIDHPWKESFNHQLLNTLIAGLEEDQKIYKVIDLYKDGFDPVMKTEELAGYQNGLVLDPLVLHYMNLLRETTQLVIVFPIWWYSSPASLKGFLDKVLLNEFAFFDGGNGIQPLLSIESVVVFTTSDQPTEGLEQHCTRSYKHQLTTTLEDVGLRNISWYHLGSLKQLGEDERQAYLSSAYSKL</sequence>
<dbReference type="GO" id="GO:0003955">
    <property type="term" value="F:NAD(P)H dehydrogenase (quinone) activity"/>
    <property type="evidence" value="ECO:0007669"/>
    <property type="project" value="TreeGrafter"/>
</dbReference>
<keyword evidence="5" id="KW-1185">Reference proteome</keyword>
<proteinExistence type="inferred from homology"/>
<comment type="caution">
    <text evidence="4">The sequence shown here is derived from an EMBL/GenBank/DDBJ whole genome shotgun (WGS) entry which is preliminary data.</text>
</comment>
<dbReference type="InterPro" id="IPR051545">
    <property type="entry name" value="NAD(P)H_dehydrogenase_qn"/>
</dbReference>
<organism evidence="4 5">
    <name type="scientific">Enterococcus devriesei</name>
    <dbReference type="NCBI Taxonomy" id="319970"/>
    <lineage>
        <taxon>Bacteria</taxon>
        <taxon>Bacillati</taxon>
        <taxon>Bacillota</taxon>
        <taxon>Bacilli</taxon>
        <taxon>Lactobacillales</taxon>
        <taxon>Enterococcaceae</taxon>
        <taxon>Enterococcus</taxon>
    </lineage>
</organism>
<dbReference type="PANTHER" id="PTHR10204:SF34">
    <property type="entry name" value="NAD(P)H DEHYDROGENASE [QUINONE] 1 ISOFORM 1"/>
    <property type="match status" value="1"/>
</dbReference>
<dbReference type="InterPro" id="IPR003680">
    <property type="entry name" value="Flavodoxin_fold"/>
</dbReference>
<evidence type="ECO:0000256" key="1">
    <source>
        <dbReference type="ARBA" id="ARBA00006252"/>
    </source>
</evidence>
<evidence type="ECO:0000313" key="4">
    <source>
        <dbReference type="EMBL" id="OJG34286.1"/>
    </source>
</evidence>
<dbReference type="GO" id="GO:0005829">
    <property type="term" value="C:cytosol"/>
    <property type="evidence" value="ECO:0007669"/>
    <property type="project" value="TreeGrafter"/>
</dbReference>
<evidence type="ECO:0000256" key="2">
    <source>
        <dbReference type="ARBA" id="ARBA00023002"/>
    </source>
</evidence>
<dbReference type="AlphaFoldDB" id="A0A1L8SQI0"/>
<dbReference type="Pfam" id="PF02525">
    <property type="entry name" value="Flavodoxin_2"/>
    <property type="match status" value="1"/>
</dbReference>
<evidence type="ECO:0000313" key="5">
    <source>
        <dbReference type="Proteomes" id="UP000183700"/>
    </source>
</evidence>